<protein>
    <submittedName>
        <fullName evidence="2">Uncharacterized protein</fullName>
    </submittedName>
</protein>
<comment type="caution">
    <text evidence="2">The sequence shown here is derived from an EMBL/GenBank/DDBJ whole genome shotgun (WGS) entry which is preliminary data.</text>
</comment>
<keyword evidence="1" id="KW-0472">Membrane</keyword>
<name>A0AAV2RJG4_MEGNR</name>
<dbReference type="EMBL" id="CAXKWB010022109">
    <property type="protein sequence ID" value="CAL4124123.1"/>
    <property type="molecule type" value="Genomic_DNA"/>
</dbReference>
<dbReference type="AlphaFoldDB" id="A0AAV2RJG4"/>
<accession>A0AAV2RJG4</accession>
<sequence length="108" mass="11829">MAPPSMNNRMSEMTSLANSLDVTVRNVVPVSTKATPDTTLSTDQIILGTGDYIYFGIIIALIALIAVGLVVKFIRKKVQVEVNPPQEGMAAVNEAYKEDEDENQRTQM</sequence>
<organism evidence="2 3">
    <name type="scientific">Meganyctiphanes norvegica</name>
    <name type="common">Northern krill</name>
    <name type="synonym">Thysanopoda norvegica</name>
    <dbReference type="NCBI Taxonomy" id="48144"/>
    <lineage>
        <taxon>Eukaryota</taxon>
        <taxon>Metazoa</taxon>
        <taxon>Ecdysozoa</taxon>
        <taxon>Arthropoda</taxon>
        <taxon>Crustacea</taxon>
        <taxon>Multicrustacea</taxon>
        <taxon>Malacostraca</taxon>
        <taxon>Eumalacostraca</taxon>
        <taxon>Eucarida</taxon>
        <taxon>Euphausiacea</taxon>
        <taxon>Euphausiidae</taxon>
        <taxon>Meganyctiphanes</taxon>
    </lineage>
</organism>
<keyword evidence="3" id="KW-1185">Reference proteome</keyword>
<proteinExistence type="predicted"/>
<dbReference type="Proteomes" id="UP001497623">
    <property type="component" value="Unassembled WGS sequence"/>
</dbReference>
<feature type="transmembrane region" description="Helical" evidence="1">
    <location>
        <begin position="52"/>
        <end position="71"/>
    </location>
</feature>
<reference evidence="2 3" key="1">
    <citation type="submission" date="2024-05" db="EMBL/GenBank/DDBJ databases">
        <authorList>
            <person name="Wallberg A."/>
        </authorList>
    </citation>
    <scope>NUCLEOTIDE SEQUENCE [LARGE SCALE GENOMIC DNA]</scope>
</reference>
<evidence type="ECO:0000313" key="2">
    <source>
        <dbReference type="EMBL" id="CAL4124123.1"/>
    </source>
</evidence>
<gene>
    <name evidence="2" type="ORF">MNOR_LOCUS24259</name>
</gene>
<keyword evidence="1" id="KW-0812">Transmembrane</keyword>
<evidence type="ECO:0000256" key="1">
    <source>
        <dbReference type="SAM" id="Phobius"/>
    </source>
</evidence>
<evidence type="ECO:0000313" key="3">
    <source>
        <dbReference type="Proteomes" id="UP001497623"/>
    </source>
</evidence>
<keyword evidence="1" id="KW-1133">Transmembrane helix</keyword>